<reference evidence="2" key="1">
    <citation type="submission" date="2020-10" db="EMBL/GenBank/DDBJ databases">
        <title>Sequencing the genomes of 1000 actinobacteria strains.</title>
        <authorList>
            <person name="Klenk H.-P."/>
        </authorList>
    </citation>
    <scope>NUCLEOTIDE SEQUENCE</scope>
    <source>
        <strain evidence="2">DSM 45354</strain>
    </source>
</reference>
<organism evidence="2 3">
    <name type="scientific">Actinopolymorpha pittospori</name>
    <dbReference type="NCBI Taxonomy" id="648752"/>
    <lineage>
        <taxon>Bacteria</taxon>
        <taxon>Bacillati</taxon>
        <taxon>Actinomycetota</taxon>
        <taxon>Actinomycetes</taxon>
        <taxon>Propionibacteriales</taxon>
        <taxon>Actinopolymorphaceae</taxon>
        <taxon>Actinopolymorpha</taxon>
    </lineage>
</organism>
<dbReference type="GO" id="GO:0004803">
    <property type="term" value="F:transposase activity"/>
    <property type="evidence" value="ECO:0007669"/>
    <property type="project" value="InterPro"/>
</dbReference>
<dbReference type="EMBL" id="JADBEM010000001">
    <property type="protein sequence ID" value="MBE1604754.1"/>
    <property type="molecule type" value="Genomic_DNA"/>
</dbReference>
<dbReference type="AlphaFoldDB" id="A0A927MRG3"/>
<evidence type="ECO:0000259" key="1">
    <source>
        <dbReference type="Pfam" id="PF02371"/>
    </source>
</evidence>
<protein>
    <submittedName>
        <fullName evidence="2">Transposase</fullName>
    </submittedName>
</protein>
<dbReference type="PANTHER" id="PTHR33055:SF16">
    <property type="entry name" value="TRANSPOSASE FOR INSERTION SEQUENCE ELEMENT IS1547"/>
    <property type="match status" value="1"/>
</dbReference>
<feature type="domain" description="Transposase IS116/IS110/IS902 C-terminal" evidence="1">
    <location>
        <begin position="10"/>
        <end position="67"/>
    </location>
</feature>
<dbReference type="InterPro" id="IPR003346">
    <property type="entry name" value="Transposase_20"/>
</dbReference>
<gene>
    <name evidence="2" type="ORF">HEB94_001602</name>
</gene>
<name>A0A927MRG3_9ACTN</name>
<dbReference type="GO" id="GO:0003677">
    <property type="term" value="F:DNA binding"/>
    <property type="evidence" value="ECO:0007669"/>
    <property type="project" value="InterPro"/>
</dbReference>
<evidence type="ECO:0000313" key="2">
    <source>
        <dbReference type="EMBL" id="MBE1604754.1"/>
    </source>
</evidence>
<keyword evidence="3" id="KW-1185">Reference proteome</keyword>
<accession>A0A927MRG3</accession>
<dbReference type="PANTHER" id="PTHR33055">
    <property type="entry name" value="TRANSPOSASE FOR INSERTION SEQUENCE ELEMENT IS1111A"/>
    <property type="match status" value="1"/>
</dbReference>
<dbReference type="InterPro" id="IPR047650">
    <property type="entry name" value="Transpos_IS110"/>
</dbReference>
<dbReference type="GO" id="GO:0006313">
    <property type="term" value="P:DNA transposition"/>
    <property type="evidence" value="ECO:0007669"/>
    <property type="project" value="InterPro"/>
</dbReference>
<dbReference type="Pfam" id="PF02371">
    <property type="entry name" value="Transposase_20"/>
    <property type="match status" value="1"/>
</dbReference>
<sequence length="110" mass="12544">MTVGERARLRECEAAFAQIAGTCPIPASSGNTVRHRLNRGGDRRLNRALNTIVLTRMRTDPHTRTYIKRRLAEGKTTKEIRRCLKRYVSRQIFRALAATHRAPEEIESTA</sequence>
<evidence type="ECO:0000313" key="3">
    <source>
        <dbReference type="Proteomes" id="UP000638648"/>
    </source>
</evidence>
<proteinExistence type="predicted"/>
<dbReference type="RefSeq" id="WP_202896192.1">
    <property type="nucleotide sequence ID" value="NZ_BAABJL010000053.1"/>
</dbReference>
<dbReference type="Proteomes" id="UP000638648">
    <property type="component" value="Unassembled WGS sequence"/>
</dbReference>
<comment type="caution">
    <text evidence="2">The sequence shown here is derived from an EMBL/GenBank/DDBJ whole genome shotgun (WGS) entry which is preliminary data.</text>
</comment>